<name>A0A0C9Y6P0_9AGAR</name>
<evidence type="ECO:0000313" key="3">
    <source>
        <dbReference type="Proteomes" id="UP000054477"/>
    </source>
</evidence>
<dbReference type="EMBL" id="KN838577">
    <property type="protein sequence ID" value="KIK03728.1"/>
    <property type="molecule type" value="Genomic_DNA"/>
</dbReference>
<reference evidence="2 3" key="1">
    <citation type="submission" date="2014-04" db="EMBL/GenBank/DDBJ databases">
        <authorList>
            <consortium name="DOE Joint Genome Institute"/>
            <person name="Kuo A."/>
            <person name="Kohler A."/>
            <person name="Nagy L.G."/>
            <person name="Floudas D."/>
            <person name="Copeland A."/>
            <person name="Barry K.W."/>
            <person name="Cichocki N."/>
            <person name="Veneault-Fourrey C."/>
            <person name="LaButti K."/>
            <person name="Lindquist E.A."/>
            <person name="Lipzen A."/>
            <person name="Lundell T."/>
            <person name="Morin E."/>
            <person name="Murat C."/>
            <person name="Sun H."/>
            <person name="Tunlid A."/>
            <person name="Henrissat B."/>
            <person name="Grigoriev I.V."/>
            <person name="Hibbett D.S."/>
            <person name="Martin F."/>
            <person name="Nordberg H.P."/>
            <person name="Cantor M.N."/>
            <person name="Hua S.X."/>
        </authorList>
    </citation>
    <scope>NUCLEOTIDE SEQUENCE [LARGE SCALE GENOMIC DNA]</scope>
    <source>
        <strain evidence="2 3">LaAM-08-1</strain>
    </source>
</reference>
<organism evidence="2 3">
    <name type="scientific">Laccaria amethystina LaAM-08-1</name>
    <dbReference type="NCBI Taxonomy" id="1095629"/>
    <lineage>
        <taxon>Eukaryota</taxon>
        <taxon>Fungi</taxon>
        <taxon>Dikarya</taxon>
        <taxon>Basidiomycota</taxon>
        <taxon>Agaricomycotina</taxon>
        <taxon>Agaricomycetes</taxon>
        <taxon>Agaricomycetidae</taxon>
        <taxon>Agaricales</taxon>
        <taxon>Agaricineae</taxon>
        <taxon>Hydnangiaceae</taxon>
        <taxon>Laccaria</taxon>
    </lineage>
</organism>
<dbReference type="AlphaFoldDB" id="A0A0C9Y6P0"/>
<feature type="compositionally biased region" description="Basic and acidic residues" evidence="1">
    <location>
        <begin position="59"/>
        <end position="72"/>
    </location>
</feature>
<dbReference type="Proteomes" id="UP000054477">
    <property type="component" value="Unassembled WGS sequence"/>
</dbReference>
<protein>
    <submittedName>
        <fullName evidence="2">Uncharacterized protein</fullName>
    </submittedName>
</protein>
<accession>A0A0C9Y6P0</accession>
<reference evidence="3" key="2">
    <citation type="submission" date="2015-01" db="EMBL/GenBank/DDBJ databases">
        <title>Evolutionary Origins and Diversification of the Mycorrhizal Mutualists.</title>
        <authorList>
            <consortium name="DOE Joint Genome Institute"/>
            <consortium name="Mycorrhizal Genomics Consortium"/>
            <person name="Kohler A."/>
            <person name="Kuo A."/>
            <person name="Nagy L.G."/>
            <person name="Floudas D."/>
            <person name="Copeland A."/>
            <person name="Barry K.W."/>
            <person name="Cichocki N."/>
            <person name="Veneault-Fourrey C."/>
            <person name="LaButti K."/>
            <person name="Lindquist E.A."/>
            <person name="Lipzen A."/>
            <person name="Lundell T."/>
            <person name="Morin E."/>
            <person name="Murat C."/>
            <person name="Riley R."/>
            <person name="Ohm R."/>
            <person name="Sun H."/>
            <person name="Tunlid A."/>
            <person name="Henrissat B."/>
            <person name="Grigoriev I.V."/>
            <person name="Hibbett D.S."/>
            <person name="Martin F."/>
        </authorList>
    </citation>
    <scope>NUCLEOTIDE SEQUENCE [LARGE SCALE GENOMIC DNA]</scope>
    <source>
        <strain evidence="3">LaAM-08-1</strain>
    </source>
</reference>
<gene>
    <name evidence="2" type="ORF">K443DRAFT_465755</name>
</gene>
<evidence type="ECO:0000256" key="1">
    <source>
        <dbReference type="SAM" id="MobiDB-lite"/>
    </source>
</evidence>
<feature type="region of interest" description="Disordered" evidence="1">
    <location>
        <begin position="59"/>
        <end position="97"/>
    </location>
</feature>
<dbReference type="HOGENOM" id="CLU_2347039_0_0_1"/>
<sequence length="97" mass="10690">MTTRRARPPPLQAPTCRVDGWQLSTMADLTDDRVTTATSTTTTAASICLQGGWAVAIDNGRHDRHDRHDTDRQQIAGRRRQARPPPLQASACRVDGQ</sequence>
<proteinExistence type="predicted"/>
<keyword evidence="3" id="KW-1185">Reference proteome</keyword>
<evidence type="ECO:0000313" key="2">
    <source>
        <dbReference type="EMBL" id="KIK03728.1"/>
    </source>
</evidence>